<proteinExistence type="predicted"/>
<feature type="region of interest" description="Disordered" evidence="1">
    <location>
        <begin position="1"/>
        <end position="33"/>
    </location>
</feature>
<dbReference type="EMBL" id="AFQF01000684">
    <property type="protein sequence ID" value="EGU87423.1"/>
    <property type="molecule type" value="Genomic_DNA"/>
</dbReference>
<evidence type="ECO:0000256" key="1">
    <source>
        <dbReference type="SAM" id="MobiDB-lite"/>
    </source>
</evidence>
<feature type="compositionally biased region" description="Basic residues" evidence="1">
    <location>
        <begin position="1"/>
        <end position="10"/>
    </location>
</feature>
<gene>
    <name evidence="2" type="ORF">FOXB_02008</name>
</gene>
<reference evidence="2" key="1">
    <citation type="journal article" date="2012" name="Mol. Plant Microbe Interact.">
        <title>A highly conserved effector in Fusarium oxysporum is required for full virulence on Arabidopsis.</title>
        <authorList>
            <person name="Thatcher L.F."/>
            <person name="Gardiner D.M."/>
            <person name="Kazan K."/>
            <person name="Manners J."/>
        </authorList>
    </citation>
    <scope>NUCLEOTIDE SEQUENCE [LARGE SCALE GENOMIC DNA]</scope>
    <source>
        <strain evidence="2">Fo5176</strain>
    </source>
</reference>
<protein>
    <submittedName>
        <fullName evidence="2">Uncharacterized protein</fullName>
    </submittedName>
</protein>
<dbReference type="AlphaFoldDB" id="F9F6I3"/>
<organism evidence="2">
    <name type="scientific">Fusarium oxysporum (strain Fo5176)</name>
    <name type="common">Fusarium vascular wilt</name>
    <dbReference type="NCBI Taxonomy" id="660025"/>
    <lineage>
        <taxon>Eukaryota</taxon>
        <taxon>Fungi</taxon>
        <taxon>Dikarya</taxon>
        <taxon>Ascomycota</taxon>
        <taxon>Pezizomycotina</taxon>
        <taxon>Sordariomycetes</taxon>
        <taxon>Hypocreomycetidae</taxon>
        <taxon>Hypocreales</taxon>
        <taxon>Nectriaceae</taxon>
        <taxon>Fusarium</taxon>
        <taxon>Fusarium oxysporum species complex</taxon>
    </lineage>
</organism>
<evidence type="ECO:0000313" key="2">
    <source>
        <dbReference type="EMBL" id="EGU87423.1"/>
    </source>
</evidence>
<name>F9F6I3_FUSOF</name>
<sequence>MTLERRRTRMSKTEADPTNKAPRCCSLQNAPEH</sequence>
<accession>F9F6I3</accession>
<comment type="caution">
    <text evidence="2">The sequence shown here is derived from an EMBL/GenBank/DDBJ whole genome shotgun (WGS) entry which is preliminary data.</text>
</comment>